<feature type="domain" description="Phosphatidate phosphatase APP1 catalytic" evidence="1">
    <location>
        <begin position="189"/>
        <end position="341"/>
    </location>
</feature>
<organism evidence="2 3">
    <name type="scientific">Hyaloscypha hepaticicola</name>
    <dbReference type="NCBI Taxonomy" id="2082293"/>
    <lineage>
        <taxon>Eukaryota</taxon>
        <taxon>Fungi</taxon>
        <taxon>Dikarya</taxon>
        <taxon>Ascomycota</taxon>
        <taxon>Pezizomycotina</taxon>
        <taxon>Leotiomycetes</taxon>
        <taxon>Helotiales</taxon>
        <taxon>Hyaloscyphaceae</taxon>
        <taxon>Hyaloscypha</taxon>
    </lineage>
</organism>
<accession>A0A2J6PK78</accession>
<dbReference type="STRING" id="1745343.A0A2J6PK78"/>
<dbReference type="GO" id="GO:0008195">
    <property type="term" value="F:phosphatidate phosphatase activity"/>
    <property type="evidence" value="ECO:0007669"/>
    <property type="project" value="InterPro"/>
</dbReference>
<dbReference type="Proteomes" id="UP000235672">
    <property type="component" value="Unassembled WGS sequence"/>
</dbReference>
<dbReference type="Pfam" id="PF09949">
    <property type="entry name" value="APP1_cat"/>
    <property type="match status" value="1"/>
</dbReference>
<protein>
    <recommendedName>
        <fullName evidence="1">Phosphatidate phosphatase APP1 catalytic domain-containing protein</fullName>
    </recommendedName>
</protein>
<reference evidence="2 3" key="1">
    <citation type="submission" date="2016-05" db="EMBL/GenBank/DDBJ databases">
        <title>A degradative enzymes factory behind the ericoid mycorrhizal symbiosis.</title>
        <authorList>
            <consortium name="DOE Joint Genome Institute"/>
            <person name="Martino E."/>
            <person name="Morin E."/>
            <person name="Grelet G."/>
            <person name="Kuo A."/>
            <person name="Kohler A."/>
            <person name="Daghino S."/>
            <person name="Barry K."/>
            <person name="Choi C."/>
            <person name="Cichocki N."/>
            <person name="Clum A."/>
            <person name="Copeland A."/>
            <person name="Hainaut M."/>
            <person name="Haridas S."/>
            <person name="Labutti K."/>
            <person name="Lindquist E."/>
            <person name="Lipzen A."/>
            <person name="Khouja H.-R."/>
            <person name="Murat C."/>
            <person name="Ohm R."/>
            <person name="Olson A."/>
            <person name="Spatafora J."/>
            <person name="Veneault-Fourrey C."/>
            <person name="Henrissat B."/>
            <person name="Grigoriev I."/>
            <person name="Martin F."/>
            <person name="Perotto S."/>
        </authorList>
    </citation>
    <scope>NUCLEOTIDE SEQUENCE [LARGE SCALE GENOMIC DNA]</scope>
    <source>
        <strain evidence="2 3">UAMH 7357</strain>
    </source>
</reference>
<name>A0A2J6PK78_9HELO</name>
<sequence length="393" mass="44277">MEQRTRRERRFSEVESNLPDIKMTQADDHRPSLSVRLLSYLGPYNPLPQQISPNDEVWLFDNTAHRSADDKWQAEFVAAVFDKKTGLEVTKVVADVAEKLGLAKGDAAEAVIRERLKPFMQTVLPARVVHLDFKRELQLGPGGRNGISSDMKAIPGFRNGEVVRSAAKVPKGTSGILKMNTMFAEPEGWGLISDIDDTIKITMTSDPIGILRSTFVSEPTPVAGMPELYAAIRTAISPSAPFFYLSASPYNLYMFLNNFRSKHYPQGTIILRDANWLNLRGLLSNLTLGTQAYKVDRMEKINSWLPKRKMICIGDSTQSDPEAYGEIYRKYEGWVKLILIRMVTDIAAVGIQEKNEPKRFEAAFKDIPTGAWHVFETPDECYQIIKDVVAKYP</sequence>
<dbReference type="GO" id="GO:0030479">
    <property type="term" value="C:actin cortical patch"/>
    <property type="evidence" value="ECO:0007669"/>
    <property type="project" value="TreeGrafter"/>
</dbReference>
<dbReference type="PANTHER" id="PTHR28208">
    <property type="entry name" value="PHOSPHATIDATE PHOSPHATASE APP1"/>
    <property type="match status" value="1"/>
</dbReference>
<dbReference type="AlphaFoldDB" id="A0A2J6PK78"/>
<gene>
    <name evidence="2" type="ORF">NA56DRAFT_583829</name>
</gene>
<dbReference type="InterPro" id="IPR019236">
    <property type="entry name" value="APP1_cat"/>
</dbReference>
<evidence type="ECO:0000313" key="3">
    <source>
        <dbReference type="Proteomes" id="UP000235672"/>
    </source>
</evidence>
<keyword evidence="3" id="KW-1185">Reference proteome</keyword>
<dbReference type="OrthoDB" id="414243at2759"/>
<dbReference type="EMBL" id="KZ613522">
    <property type="protein sequence ID" value="PMD14430.1"/>
    <property type="molecule type" value="Genomic_DNA"/>
</dbReference>
<dbReference type="InterPro" id="IPR052935">
    <property type="entry name" value="Mg2+_PAP"/>
</dbReference>
<proteinExistence type="predicted"/>
<evidence type="ECO:0000313" key="2">
    <source>
        <dbReference type="EMBL" id="PMD14430.1"/>
    </source>
</evidence>
<evidence type="ECO:0000259" key="1">
    <source>
        <dbReference type="Pfam" id="PF09949"/>
    </source>
</evidence>
<dbReference type="PANTHER" id="PTHR28208:SF1">
    <property type="entry name" value="FILAMENT ORGANIZATION PROTEIN APP1-LIKE, PUTATIVE (AFU_ORTHOLOGUE AFUA_1G06650)-RELATED"/>
    <property type="match status" value="1"/>
</dbReference>